<dbReference type="AlphaFoldDB" id="A0A2I2G022"/>
<dbReference type="InterPro" id="IPR012338">
    <property type="entry name" value="Beta-lactam/transpept-like"/>
</dbReference>
<dbReference type="Gene3D" id="3.40.710.10">
    <property type="entry name" value="DD-peptidase/beta-lactamase superfamily"/>
    <property type="match status" value="1"/>
</dbReference>
<sequence>MVESISTQKLNAAIGKIDEATRGPNAKIPGIVCVAVNRNGDLILSHASGLTKLGGESPMSLGTVLWLASCTKLLTGIACMQLVEQGRLALDDAAQLDGLAPELKKRKVLTKGPGGEYTLVPQERPITLRMLMTHTSGFGYAFDDLNISDWARPIGLDDFGGRQEEVLLRPLVFQPGTAFQYGVSMDWVGLIIERVTGMSLEKYFQTYIFAPLGINDIAFRPTQDMKRRLGYMHQRAPDGSLSVTDHLLRHALVTDESDEPFCMGGCGCFGTPREYAKILSVLLNNGTCPKTQAKLLNPETIRHMFTDQIPTLPIDLNEPCPSAKPHLANPCPIIHKPGNPTNGWGLSFALSHQKSEKGRAAGSASWEGLANLYWFADRESGVAMVFAAQVLPYGDYQVVRLCEEVERLVYESRGTEARSSL</sequence>
<protein>
    <submittedName>
        <fullName evidence="2">Beta-lactamase family protein</fullName>
    </submittedName>
</protein>
<dbReference type="VEuPathDB" id="FungiDB:P170DRAFT_512782"/>
<name>A0A2I2G022_9EURO</name>
<dbReference type="InterPro" id="IPR001466">
    <property type="entry name" value="Beta-lactam-related"/>
</dbReference>
<dbReference type="STRING" id="1392250.A0A2I2G022"/>
<dbReference type="Pfam" id="PF00144">
    <property type="entry name" value="Beta-lactamase"/>
    <property type="match status" value="1"/>
</dbReference>
<dbReference type="PANTHER" id="PTHR43283:SF3">
    <property type="entry name" value="BETA-LACTAMASE FAMILY PROTEIN (AFU_ORTHOLOGUE AFUA_5G07500)"/>
    <property type="match status" value="1"/>
</dbReference>
<proteinExistence type="predicted"/>
<evidence type="ECO:0000313" key="2">
    <source>
        <dbReference type="EMBL" id="PLB46238.1"/>
    </source>
</evidence>
<dbReference type="RefSeq" id="XP_024701540.1">
    <property type="nucleotide sequence ID" value="XM_024855024.1"/>
</dbReference>
<accession>A0A2I2G022</accession>
<comment type="caution">
    <text evidence="2">The sequence shown here is derived from an EMBL/GenBank/DDBJ whole genome shotgun (WGS) entry which is preliminary data.</text>
</comment>
<dbReference type="InterPro" id="IPR050789">
    <property type="entry name" value="Diverse_Enzym_Activities"/>
</dbReference>
<dbReference type="EMBL" id="MSFO01000007">
    <property type="protein sequence ID" value="PLB46238.1"/>
    <property type="molecule type" value="Genomic_DNA"/>
</dbReference>
<evidence type="ECO:0000313" key="3">
    <source>
        <dbReference type="Proteomes" id="UP000234275"/>
    </source>
</evidence>
<reference evidence="2 3" key="1">
    <citation type="submission" date="2016-12" db="EMBL/GenBank/DDBJ databases">
        <title>The genomes of Aspergillus section Nigri reveals drivers in fungal speciation.</title>
        <authorList>
            <consortium name="DOE Joint Genome Institute"/>
            <person name="Vesth T.C."/>
            <person name="Nybo J."/>
            <person name="Theobald S."/>
            <person name="Brandl J."/>
            <person name="Frisvad J.C."/>
            <person name="Nielsen K.F."/>
            <person name="Lyhne E.K."/>
            <person name="Kogle M.E."/>
            <person name="Kuo A."/>
            <person name="Riley R."/>
            <person name="Clum A."/>
            <person name="Nolan M."/>
            <person name="Lipzen A."/>
            <person name="Salamov A."/>
            <person name="Henrissat B."/>
            <person name="Wiebenga A."/>
            <person name="De Vries R.P."/>
            <person name="Grigoriev I.V."/>
            <person name="Mortensen U.H."/>
            <person name="Andersen M.R."/>
            <person name="Baker S.E."/>
        </authorList>
    </citation>
    <scope>NUCLEOTIDE SEQUENCE [LARGE SCALE GENOMIC DNA]</scope>
    <source>
        <strain evidence="2 3">IBT 23096</strain>
    </source>
</reference>
<organism evidence="2 3">
    <name type="scientific">Aspergillus steynii IBT 23096</name>
    <dbReference type="NCBI Taxonomy" id="1392250"/>
    <lineage>
        <taxon>Eukaryota</taxon>
        <taxon>Fungi</taxon>
        <taxon>Dikarya</taxon>
        <taxon>Ascomycota</taxon>
        <taxon>Pezizomycotina</taxon>
        <taxon>Eurotiomycetes</taxon>
        <taxon>Eurotiomycetidae</taxon>
        <taxon>Eurotiales</taxon>
        <taxon>Aspergillaceae</taxon>
        <taxon>Aspergillus</taxon>
        <taxon>Aspergillus subgen. Circumdati</taxon>
    </lineage>
</organism>
<dbReference type="GeneID" id="36562730"/>
<gene>
    <name evidence="2" type="ORF">P170DRAFT_512782</name>
</gene>
<dbReference type="PANTHER" id="PTHR43283">
    <property type="entry name" value="BETA-LACTAMASE-RELATED"/>
    <property type="match status" value="1"/>
</dbReference>
<keyword evidence="3" id="KW-1185">Reference proteome</keyword>
<evidence type="ECO:0000259" key="1">
    <source>
        <dbReference type="Pfam" id="PF00144"/>
    </source>
</evidence>
<dbReference type="SUPFAM" id="SSF56601">
    <property type="entry name" value="beta-lactamase/transpeptidase-like"/>
    <property type="match status" value="1"/>
</dbReference>
<dbReference type="OrthoDB" id="428260at2759"/>
<feature type="domain" description="Beta-lactamase-related" evidence="1">
    <location>
        <begin position="25"/>
        <end position="392"/>
    </location>
</feature>
<dbReference type="Proteomes" id="UP000234275">
    <property type="component" value="Unassembled WGS sequence"/>
</dbReference>